<name>A0A4Y1RXW0_PRUDU</name>
<protein>
    <submittedName>
        <fullName evidence="1">UDP-glucosyl transferase 73B3</fullName>
    </submittedName>
</protein>
<sequence>MTGAIEVRGIHHRASHSFRTTNKKGKKVICARHSPGVGHAQDLTRIPKWKLGRVLSCYRDITADISPFGLKPRQDLPLGLPRLVGPRPCLDYWLRPGGRLGSRRQPFAWFWVLAGLALMEV</sequence>
<gene>
    <name evidence="1" type="ORF">Prudu_021619</name>
</gene>
<organism evidence="1">
    <name type="scientific">Prunus dulcis</name>
    <name type="common">Almond</name>
    <name type="synonym">Amygdalus dulcis</name>
    <dbReference type="NCBI Taxonomy" id="3755"/>
    <lineage>
        <taxon>Eukaryota</taxon>
        <taxon>Viridiplantae</taxon>
        <taxon>Streptophyta</taxon>
        <taxon>Embryophyta</taxon>
        <taxon>Tracheophyta</taxon>
        <taxon>Spermatophyta</taxon>
        <taxon>Magnoliopsida</taxon>
        <taxon>eudicotyledons</taxon>
        <taxon>Gunneridae</taxon>
        <taxon>Pentapetalae</taxon>
        <taxon>rosids</taxon>
        <taxon>fabids</taxon>
        <taxon>Rosales</taxon>
        <taxon>Rosaceae</taxon>
        <taxon>Amygdaloideae</taxon>
        <taxon>Amygdaleae</taxon>
        <taxon>Prunus</taxon>
    </lineage>
</organism>
<dbReference type="AlphaFoldDB" id="A0A4Y1RXW0"/>
<reference evidence="1" key="1">
    <citation type="journal article" date="2019" name="Science">
        <title>Mutation of a bHLH transcription factor allowed almond domestication.</title>
        <authorList>
            <person name="Sanchez-Perez R."/>
            <person name="Pavan S."/>
            <person name="Mazzeo R."/>
            <person name="Moldovan C."/>
            <person name="Aiese Cigliano R."/>
            <person name="Del Cueto J."/>
            <person name="Ricciardi F."/>
            <person name="Lotti C."/>
            <person name="Ricciardi L."/>
            <person name="Dicenta F."/>
            <person name="Lopez-Marques R.L."/>
            <person name="Lindberg Moller B."/>
        </authorList>
    </citation>
    <scope>NUCLEOTIDE SEQUENCE</scope>
</reference>
<proteinExistence type="predicted"/>
<dbReference type="EMBL" id="AP019304">
    <property type="protein sequence ID" value="BBH09191.1"/>
    <property type="molecule type" value="Genomic_DNA"/>
</dbReference>
<keyword evidence="1" id="KW-0808">Transferase</keyword>
<accession>A0A4Y1RXW0</accession>
<evidence type="ECO:0000313" key="1">
    <source>
        <dbReference type="EMBL" id="BBH09191.1"/>
    </source>
</evidence>
<dbReference type="GO" id="GO:0016740">
    <property type="term" value="F:transferase activity"/>
    <property type="evidence" value="ECO:0007669"/>
    <property type="project" value="UniProtKB-KW"/>
</dbReference>